<dbReference type="Proteomes" id="UP000050525">
    <property type="component" value="Unassembled WGS sequence"/>
</dbReference>
<keyword evidence="6" id="KW-1133">Transmembrane helix</keyword>
<dbReference type="PANTHER" id="PTHR16675:SF242">
    <property type="entry name" value="MAJOR HISTOCOMPATIBILITY COMPLEX CLASS I-RELATED GENE PROTEIN"/>
    <property type="match status" value="1"/>
</dbReference>
<evidence type="ECO:0000256" key="2">
    <source>
        <dbReference type="ARBA" id="ARBA00022451"/>
    </source>
</evidence>
<dbReference type="EMBL" id="AKHW03000827">
    <property type="protein sequence ID" value="KYO44220.1"/>
    <property type="molecule type" value="Genomic_DNA"/>
</dbReference>
<evidence type="ECO:0000256" key="6">
    <source>
        <dbReference type="ARBA" id="ARBA00022989"/>
    </source>
</evidence>
<dbReference type="Pfam" id="PF07654">
    <property type="entry name" value="C1-set"/>
    <property type="match status" value="1"/>
</dbReference>
<dbReference type="Gene3D" id="2.60.40.10">
    <property type="entry name" value="Immunoglobulins"/>
    <property type="match status" value="1"/>
</dbReference>
<evidence type="ECO:0000256" key="3">
    <source>
        <dbReference type="ARBA" id="ARBA00022692"/>
    </source>
</evidence>
<evidence type="ECO:0000313" key="12">
    <source>
        <dbReference type="EMBL" id="KYO44220.1"/>
    </source>
</evidence>
<comment type="subcellular location">
    <subcellularLocation>
        <location evidence="1">Membrane</location>
        <topology evidence="1">Single-pass type I membrane protein</topology>
    </subcellularLocation>
</comment>
<dbReference type="InterPro" id="IPR013783">
    <property type="entry name" value="Ig-like_fold"/>
</dbReference>
<evidence type="ECO:0000256" key="5">
    <source>
        <dbReference type="ARBA" id="ARBA00022859"/>
    </source>
</evidence>
<keyword evidence="2" id="KW-0490">MHC I</keyword>
<evidence type="ECO:0000313" key="13">
    <source>
        <dbReference type="Proteomes" id="UP000050525"/>
    </source>
</evidence>
<dbReference type="GO" id="GO:0005615">
    <property type="term" value="C:extracellular space"/>
    <property type="evidence" value="ECO:0007669"/>
    <property type="project" value="TreeGrafter"/>
</dbReference>
<evidence type="ECO:0000256" key="7">
    <source>
        <dbReference type="ARBA" id="ARBA00023136"/>
    </source>
</evidence>
<evidence type="ECO:0000256" key="10">
    <source>
        <dbReference type="RuleBase" id="RU004439"/>
    </source>
</evidence>
<keyword evidence="13" id="KW-1185">Reference proteome</keyword>
<comment type="caution">
    <text evidence="12">The sequence shown here is derived from an EMBL/GenBank/DDBJ whole genome shotgun (WGS) entry which is preliminary data.</text>
</comment>
<dbReference type="InterPro" id="IPR003006">
    <property type="entry name" value="Ig/MHC_CS"/>
</dbReference>
<dbReference type="Pfam" id="PF00129">
    <property type="entry name" value="MHC_I"/>
    <property type="match status" value="1"/>
</dbReference>
<evidence type="ECO:0000256" key="9">
    <source>
        <dbReference type="ARBA" id="ARBA00023180"/>
    </source>
</evidence>
<evidence type="ECO:0000256" key="8">
    <source>
        <dbReference type="ARBA" id="ARBA00023157"/>
    </source>
</evidence>
<dbReference type="InterPro" id="IPR050208">
    <property type="entry name" value="MHC_class-I_related"/>
</dbReference>
<dbReference type="InterPro" id="IPR011161">
    <property type="entry name" value="MHC_I-like_Ag-recog"/>
</dbReference>
<keyword evidence="7" id="KW-0472">Membrane</keyword>
<dbReference type="InterPro" id="IPR011162">
    <property type="entry name" value="MHC_I/II-like_Ag-recog"/>
</dbReference>
<dbReference type="PRINTS" id="PR01638">
    <property type="entry name" value="MHCCLASSI"/>
</dbReference>
<evidence type="ECO:0000256" key="1">
    <source>
        <dbReference type="ARBA" id="ARBA00004479"/>
    </source>
</evidence>
<dbReference type="GO" id="GO:0002474">
    <property type="term" value="P:antigen processing and presentation of peptide antigen via MHC class I"/>
    <property type="evidence" value="ECO:0007669"/>
    <property type="project" value="UniProtKB-KW"/>
</dbReference>
<keyword evidence="9" id="KW-0325">Glycoprotein</keyword>
<dbReference type="InterPro" id="IPR003597">
    <property type="entry name" value="Ig_C1-set"/>
</dbReference>
<dbReference type="PROSITE" id="PS50835">
    <property type="entry name" value="IG_LIKE"/>
    <property type="match status" value="1"/>
</dbReference>
<proteinExistence type="inferred from homology"/>
<dbReference type="GO" id="GO:0042612">
    <property type="term" value="C:MHC class I protein complex"/>
    <property type="evidence" value="ECO:0007669"/>
    <property type="project" value="UniProtKB-KW"/>
</dbReference>
<keyword evidence="4" id="KW-0732">Signal</keyword>
<dbReference type="PANTHER" id="PTHR16675">
    <property type="entry name" value="MHC CLASS I-RELATED"/>
    <property type="match status" value="1"/>
</dbReference>
<keyword evidence="5" id="KW-0391">Immunity</keyword>
<sequence>MDEDGSHSCQSFYMEVLDPGPDVLAFTALNYVDDLPIMYYNRSHNLQLLYECELRGDSVIRGFQKYDYDGELLFSYDTSTRAWVAVVPQAQVTQHRWNEDQAGFQQVRSYLEETCNEWLQKYVGYGKKALQRKRPTVWVSNRPSSWDGLTTLSCQVYGSYPKDSISVIWQENGEEQLQETSCLGVVPSGGGIYQTWARIEIDPSSNHNYTCYVEHMSLDR</sequence>
<evidence type="ECO:0000259" key="11">
    <source>
        <dbReference type="PROSITE" id="PS50835"/>
    </source>
</evidence>
<dbReference type="Gene3D" id="3.30.500.10">
    <property type="entry name" value="MHC class I-like antigen recognition-like"/>
    <property type="match status" value="2"/>
</dbReference>
<name>A0A151P5H3_ALLMI</name>
<evidence type="ECO:0000256" key="4">
    <source>
        <dbReference type="ARBA" id="ARBA00022729"/>
    </source>
</evidence>
<feature type="domain" description="Ig-like" evidence="11">
    <location>
        <begin position="135"/>
        <end position="220"/>
    </location>
</feature>
<gene>
    <name evidence="12" type="ORF">Y1Q_0007687</name>
</gene>
<dbReference type="PROSITE" id="PS00290">
    <property type="entry name" value="IG_MHC"/>
    <property type="match status" value="1"/>
</dbReference>
<dbReference type="SMART" id="SM00407">
    <property type="entry name" value="IGc1"/>
    <property type="match status" value="1"/>
</dbReference>
<dbReference type="InterPro" id="IPR036179">
    <property type="entry name" value="Ig-like_dom_sf"/>
</dbReference>
<dbReference type="GO" id="GO:0009897">
    <property type="term" value="C:external side of plasma membrane"/>
    <property type="evidence" value="ECO:0007669"/>
    <property type="project" value="TreeGrafter"/>
</dbReference>
<keyword evidence="3" id="KW-0812">Transmembrane</keyword>
<comment type="similarity">
    <text evidence="10">Belongs to the MHC class I family.</text>
</comment>
<protein>
    <recommendedName>
        <fullName evidence="11">Ig-like domain-containing protein</fullName>
    </recommendedName>
</protein>
<dbReference type="SUPFAM" id="SSF54452">
    <property type="entry name" value="MHC antigen-recognition domain"/>
    <property type="match status" value="1"/>
</dbReference>
<dbReference type="InterPro" id="IPR037055">
    <property type="entry name" value="MHC_I-like_Ag-recog_sf"/>
</dbReference>
<keyword evidence="8" id="KW-1015">Disulfide bond</keyword>
<accession>A0A151P5H3</accession>
<dbReference type="GO" id="GO:0006955">
    <property type="term" value="P:immune response"/>
    <property type="evidence" value="ECO:0007669"/>
    <property type="project" value="TreeGrafter"/>
</dbReference>
<dbReference type="InterPro" id="IPR001039">
    <property type="entry name" value="MHC_I_a_a1/a2"/>
</dbReference>
<dbReference type="SUPFAM" id="SSF48726">
    <property type="entry name" value="Immunoglobulin"/>
    <property type="match status" value="1"/>
</dbReference>
<organism evidence="12 13">
    <name type="scientific">Alligator mississippiensis</name>
    <name type="common">American alligator</name>
    <dbReference type="NCBI Taxonomy" id="8496"/>
    <lineage>
        <taxon>Eukaryota</taxon>
        <taxon>Metazoa</taxon>
        <taxon>Chordata</taxon>
        <taxon>Craniata</taxon>
        <taxon>Vertebrata</taxon>
        <taxon>Euteleostomi</taxon>
        <taxon>Archelosauria</taxon>
        <taxon>Archosauria</taxon>
        <taxon>Crocodylia</taxon>
        <taxon>Alligatoridae</taxon>
        <taxon>Alligatorinae</taxon>
        <taxon>Alligator</taxon>
    </lineage>
</organism>
<dbReference type="InterPro" id="IPR007110">
    <property type="entry name" value="Ig-like_dom"/>
</dbReference>
<dbReference type="AlphaFoldDB" id="A0A151P5H3"/>
<reference evidence="12 13" key="1">
    <citation type="journal article" date="2012" name="Genome Biol.">
        <title>Sequencing three crocodilian genomes to illuminate the evolution of archosaurs and amniotes.</title>
        <authorList>
            <person name="St John J.A."/>
            <person name="Braun E.L."/>
            <person name="Isberg S.R."/>
            <person name="Miles L.G."/>
            <person name="Chong A.Y."/>
            <person name="Gongora J."/>
            <person name="Dalzell P."/>
            <person name="Moran C."/>
            <person name="Bed'hom B."/>
            <person name="Abzhanov A."/>
            <person name="Burgess S.C."/>
            <person name="Cooksey A.M."/>
            <person name="Castoe T.A."/>
            <person name="Crawford N.G."/>
            <person name="Densmore L.D."/>
            <person name="Drew J.C."/>
            <person name="Edwards S.V."/>
            <person name="Faircloth B.C."/>
            <person name="Fujita M.K."/>
            <person name="Greenwold M.J."/>
            <person name="Hoffmann F.G."/>
            <person name="Howard J.M."/>
            <person name="Iguchi T."/>
            <person name="Janes D.E."/>
            <person name="Khan S.Y."/>
            <person name="Kohno S."/>
            <person name="de Koning A.J."/>
            <person name="Lance S.L."/>
            <person name="McCarthy F.M."/>
            <person name="McCormack J.E."/>
            <person name="Merchant M.E."/>
            <person name="Peterson D.G."/>
            <person name="Pollock D.D."/>
            <person name="Pourmand N."/>
            <person name="Raney B.J."/>
            <person name="Roessler K.A."/>
            <person name="Sanford J.R."/>
            <person name="Sawyer R.H."/>
            <person name="Schmidt C.J."/>
            <person name="Triplett E.W."/>
            <person name="Tuberville T.D."/>
            <person name="Venegas-Anaya M."/>
            <person name="Howard J.T."/>
            <person name="Jarvis E.D."/>
            <person name="Guillette L.J.Jr."/>
            <person name="Glenn T.C."/>
            <person name="Green R.E."/>
            <person name="Ray D.A."/>
        </authorList>
    </citation>
    <scope>NUCLEOTIDE SEQUENCE [LARGE SCALE GENOMIC DNA]</scope>
    <source>
        <strain evidence="12">KSC_2009_1</strain>
    </source>
</reference>